<feature type="region of interest" description="Disordered" evidence="1">
    <location>
        <begin position="81"/>
        <end position="108"/>
    </location>
</feature>
<dbReference type="PANTHER" id="PTHR47592">
    <property type="entry name" value="PBF68 PROTEIN"/>
    <property type="match status" value="1"/>
</dbReference>
<proteinExistence type="predicted"/>
<keyword evidence="4" id="KW-1185">Reference proteome</keyword>
<evidence type="ECO:0000256" key="1">
    <source>
        <dbReference type="SAM" id="MobiDB-lite"/>
    </source>
</evidence>
<comment type="caution">
    <text evidence="3">The sequence shown here is derived from an EMBL/GenBank/DDBJ whole genome shotgun (WGS) entry which is preliminary data.</text>
</comment>
<gene>
    <name evidence="3" type="ORF">Tco_1016445</name>
</gene>
<feature type="domain" description="Retrovirus-related Pol polyprotein from transposon TNT 1-94-like beta-barrel" evidence="2">
    <location>
        <begin position="114"/>
        <end position="180"/>
    </location>
</feature>
<evidence type="ECO:0000313" key="4">
    <source>
        <dbReference type="Proteomes" id="UP001151760"/>
    </source>
</evidence>
<organism evidence="3 4">
    <name type="scientific">Tanacetum coccineum</name>
    <dbReference type="NCBI Taxonomy" id="301880"/>
    <lineage>
        <taxon>Eukaryota</taxon>
        <taxon>Viridiplantae</taxon>
        <taxon>Streptophyta</taxon>
        <taxon>Embryophyta</taxon>
        <taxon>Tracheophyta</taxon>
        <taxon>Spermatophyta</taxon>
        <taxon>Magnoliopsida</taxon>
        <taxon>eudicotyledons</taxon>
        <taxon>Gunneridae</taxon>
        <taxon>Pentapetalae</taxon>
        <taxon>asterids</taxon>
        <taxon>campanulids</taxon>
        <taxon>Asterales</taxon>
        <taxon>Asteraceae</taxon>
        <taxon>Asteroideae</taxon>
        <taxon>Anthemideae</taxon>
        <taxon>Anthemidinae</taxon>
        <taxon>Tanacetum</taxon>
    </lineage>
</organism>
<dbReference type="Proteomes" id="UP001151760">
    <property type="component" value="Unassembled WGS sequence"/>
</dbReference>
<sequence>MDKRMTGAKFDIEKFNGTGDFGLWRVKMRALLIQHGCEATLEVLPEDMESSQCRDFVFRGSYILFTCIRKMTEAKDDGGEGLYVRGRSGQRDMEQGTDSSWNEDQVSSSRADGRDYLVDFEEYNGGNILLSDGRECRVRGTGKVQVQMRDGSSFVLDNVRYVPQLRRNLISLVTLEKGGFTVKMQSGKIKVIKGSLVVLSETKKANCIYTLDGQAVTKNTLKGRKQFGE</sequence>
<reference evidence="3" key="1">
    <citation type="journal article" date="2022" name="Int. J. Mol. Sci.">
        <title>Draft Genome of Tanacetum Coccineum: Genomic Comparison of Closely Related Tanacetum-Family Plants.</title>
        <authorList>
            <person name="Yamashiro T."/>
            <person name="Shiraishi A."/>
            <person name="Nakayama K."/>
            <person name="Satake H."/>
        </authorList>
    </citation>
    <scope>NUCLEOTIDE SEQUENCE</scope>
</reference>
<accession>A0ABQ5FPW4</accession>
<protein>
    <recommendedName>
        <fullName evidence="2">Retrovirus-related Pol polyprotein from transposon TNT 1-94-like beta-barrel domain-containing protein</fullName>
    </recommendedName>
</protein>
<dbReference type="EMBL" id="BQNB010017592">
    <property type="protein sequence ID" value="GJT64965.1"/>
    <property type="molecule type" value="Genomic_DNA"/>
</dbReference>
<evidence type="ECO:0000259" key="2">
    <source>
        <dbReference type="Pfam" id="PF22936"/>
    </source>
</evidence>
<dbReference type="Pfam" id="PF22936">
    <property type="entry name" value="Pol_BBD"/>
    <property type="match status" value="1"/>
</dbReference>
<dbReference type="InterPro" id="IPR054722">
    <property type="entry name" value="PolX-like_BBD"/>
</dbReference>
<name>A0ABQ5FPW4_9ASTR</name>
<evidence type="ECO:0000313" key="3">
    <source>
        <dbReference type="EMBL" id="GJT64965.1"/>
    </source>
</evidence>
<reference evidence="3" key="2">
    <citation type="submission" date="2022-01" db="EMBL/GenBank/DDBJ databases">
        <authorList>
            <person name="Yamashiro T."/>
            <person name="Shiraishi A."/>
            <person name="Satake H."/>
            <person name="Nakayama K."/>
        </authorList>
    </citation>
    <scope>NUCLEOTIDE SEQUENCE</scope>
</reference>
<feature type="compositionally biased region" description="Polar residues" evidence="1">
    <location>
        <begin position="96"/>
        <end position="108"/>
    </location>
</feature>